<organism evidence="5 6">
    <name type="scientific">Candidatus Accumulibacter phosphatis</name>
    <dbReference type="NCBI Taxonomy" id="327160"/>
    <lineage>
        <taxon>Bacteria</taxon>
        <taxon>Pseudomonadati</taxon>
        <taxon>Pseudomonadota</taxon>
        <taxon>Betaproteobacteria</taxon>
        <taxon>Candidatus Accumulibacter</taxon>
    </lineage>
</organism>
<dbReference type="Pfam" id="PF00550">
    <property type="entry name" value="PP-binding"/>
    <property type="match status" value="1"/>
</dbReference>
<dbReference type="InterPro" id="IPR020845">
    <property type="entry name" value="AMP-binding_CS"/>
</dbReference>
<dbReference type="InterPro" id="IPR023213">
    <property type="entry name" value="CAT-like_dom_sf"/>
</dbReference>
<evidence type="ECO:0000313" key="5">
    <source>
        <dbReference type="EMBL" id="KFB71268.1"/>
    </source>
</evidence>
<dbReference type="GO" id="GO:0009366">
    <property type="term" value="C:enterobactin synthetase complex"/>
    <property type="evidence" value="ECO:0007669"/>
    <property type="project" value="TreeGrafter"/>
</dbReference>
<dbReference type="Gene3D" id="3.40.50.980">
    <property type="match status" value="2"/>
</dbReference>
<protein>
    <submittedName>
        <fullName evidence="5">Linear gramicidin synthase subunit B</fullName>
    </submittedName>
</protein>
<dbReference type="AlphaFoldDB" id="A0A080LSE2"/>
<dbReference type="InterPro" id="IPR001242">
    <property type="entry name" value="Condensation_dom"/>
</dbReference>
<feature type="domain" description="Carrier" evidence="4">
    <location>
        <begin position="991"/>
        <end position="1066"/>
    </location>
</feature>
<accession>A0A080LSE2</accession>
<dbReference type="Pfam" id="PF00668">
    <property type="entry name" value="Condensation"/>
    <property type="match status" value="1"/>
</dbReference>
<dbReference type="Pfam" id="PF00501">
    <property type="entry name" value="AMP-binding"/>
    <property type="match status" value="1"/>
</dbReference>
<dbReference type="GO" id="GO:0005829">
    <property type="term" value="C:cytosol"/>
    <property type="evidence" value="ECO:0007669"/>
    <property type="project" value="TreeGrafter"/>
</dbReference>
<dbReference type="SUPFAM" id="SSF52777">
    <property type="entry name" value="CoA-dependent acyltransferases"/>
    <property type="match status" value="2"/>
</dbReference>
<dbReference type="EMBL" id="JDVG02000568">
    <property type="protein sequence ID" value="KFB71268.1"/>
    <property type="molecule type" value="Genomic_DNA"/>
</dbReference>
<dbReference type="GO" id="GO:0047527">
    <property type="term" value="F:2,3-dihydroxybenzoate-serine ligase activity"/>
    <property type="evidence" value="ECO:0007669"/>
    <property type="project" value="TreeGrafter"/>
</dbReference>
<dbReference type="GO" id="GO:0043041">
    <property type="term" value="P:amino acid activation for nonribosomal peptide biosynthetic process"/>
    <property type="evidence" value="ECO:0007669"/>
    <property type="project" value="TreeGrafter"/>
</dbReference>
<dbReference type="SMART" id="SM00823">
    <property type="entry name" value="PKS_PP"/>
    <property type="match status" value="1"/>
</dbReference>
<comment type="caution">
    <text evidence="5">The sequence shown here is derived from an EMBL/GenBank/DDBJ whole genome shotgun (WGS) entry which is preliminary data.</text>
</comment>
<dbReference type="CDD" id="cd19531">
    <property type="entry name" value="LCL_NRPS-like"/>
    <property type="match status" value="1"/>
</dbReference>
<feature type="compositionally biased region" description="Basic and acidic residues" evidence="3">
    <location>
        <begin position="1079"/>
        <end position="1090"/>
    </location>
</feature>
<evidence type="ECO:0000259" key="4">
    <source>
        <dbReference type="PROSITE" id="PS50075"/>
    </source>
</evidence>
<dbReference type="GO" id="GO:0009239">
    <property type="term" value="P:enterobactin biosynthetic process"/>
    <property type="evidence" value="ECO:0007669"/>
    <property type="project" value="TreeGrafter"/>
</dbReference>
<keyword evidence="1" id="KW-0596">Phosphopantetheine</keyword>
<dbReference type="Gene3D" id="2.30.38.10">
    <property type="entry name" value="Luciferase, Domain 3"/>
    <property type="match status" value="1"/>
</dbReference>
<dbReference type="PANTHER" id="PTHR45527">
    <property type="entry name" value="NONRIBOSOMAL PEPTIDE SYNTHETASE"/>
    <property type="match status" value="1"/>
</dbReference>
<dbReference type="Gene3D" id="3.30.300.30">
    <property type="match status" value="1"/>
</dbReference>
<dbReference type="InterPro" id="IPR009081">
    <property type="entry name" value="PP-bd_ACP"/>
</dbReference>
<dbReference type="NCBIfam" id="TIGR01733">
    <property type="entry name" value="AA-adenyl-dom"/>
    <property type="match status" value="1"/>
</dbReference>
<dbReference type="InterPro" id="IPR000873">
    <property type="entry name" value="AMP-dep_synth/lig_dom"/>
</dbReference>
<feature type="region of interest" description="Disordered" evidence="3">
    <location>
        <begin position="1066"/>
        <end position="1102"/>
    </location>
</feature>
<name>A0A080LSE2_9PROT</name>
<dbReference type="SUPFAM" id="SSF47336">
    <property type="entry name" value="ACP-like"/>
    <property type="match status" value="1"/>
</dbReference>
<dbReference type="SUPFAM" id="SSF56801">
    <property type="entry name" value="Acetyl-CoA synthetase-like"/>
    <property type="match status" value="1"/>
</dbReference>
<evidence type="ECO:0000256" key="1">
    <source>
        <dbReference type="ARBA" id="ARBA00022450"/>
    </source>
</evidence>
<keyword evidence="2" id="KW-0597">Phosphoprotein</keyword>
<reference evidence="5 6" key="1">
    <citation type="submission" date="2014-02" db="EMBL/GenBank/DDBJ databases">
        <title>Expanding our view of genomic diversity in Candidatus Accumulibacter clades.</title>
        <authorList>
            <person name="Skennerton C.T."/>
            <person name="Barr J.J."/>
            <person name="Slater F.R."/>
            <person name="Bond P.L."/>
            <person name="Tyson G.W."/>
        </authorList>
    </citation>
    <scope>NUCLEOTIDE SEQUENCE [LARGE SCALE GENOMIC DNA]</scope>
    <source>
        <strain evidence="6">BA-91</strain>
    </source>
</reference>
<dbReference type="FunFam" id="3.40.50.980:FF:000001">
    <property type="entry name" value="Non-ribosomal peptide synthetase"/>
    <property type="match status" value="1"/>
</dbReference>
<dbReference type="GO" id="GO:0031177">
    <property type="term" value="F:phosphopantetheine binding"/>
    <property type="evidence" value="ECO:0007669"/>
    <property type="project" value="InterPro"/>
</dbReference>
<sequence length="1102" mass="119738">MSCQFSDAACSEQAARPLPVHHQSCPAPHRTQAQERIWFLEQAYPGHALLRVASGARIVGSLCTDALQNAIDRVCARHDVLWSSFGAPPQTLFATSPALTVDSLSETPGSAAHAHARQRWIAVNTGTPQDLGQPPLLRAHLLRLADTEHLLLLCAHRYICDEEALELLLGEIAHSLDGSLSDAPAAPTFADFVAWQHPQQATLLAHWTERLAGATALLELPTDHARPAIRSYQGASLPLPLPAPLVDRLRALAARHALDLPGVFLAAFAALLQRHSDQNDLVIGLRSSYRAQAPFSRLVGPLDNILALRLQISADADTDTLLQRCGEALADARAHAGLPFERLIEALQPSRNLGYAPVCQVLFDYHTAPPVTLPAGAVTLHPFAVDLGSADHDLSLRVDEDGDHLVARLIYDPALFDETTLQRLAGHYLNLLDDLAADTRKPAATLRLLGDSEWRQLVDEWNATDGDYPADSSLSRLFEIQADRSPDAPAILGVGTGLSYRELDQRSSQLAHHLRQIGVGHETLVGVSMERSPELFVAVLAILKAGGCYVPIDPGYPRHRVSAMLADSAVALLLTKTRWLAALPPQHAEVLCLDRDWPAIARQASTRPLSPAGAASLCYVVFTSGSTGRPKGVLVEQRQLLNRLAWMWREYPFVAGDVSACKTALNFVDSLWELLGPLLQGVPSLLIPQPVLLDPQAMVALLAEYRVTRMMLVPSLLRMLLDAHEVSNAPNQLAARLPLLREWCIGGEPLGIELARRFARALPGRLLLNLYGLSEAFDACFFDAGQLADSDTLVPIGRPLANVQAYILDAHRQPVPVGVIGELYVGGAGLARGYLGSPELSAEKFIPNPFRKEAGARIYRTGDLARYRANGFIDYLGRSDHQVKIRGFRIEPDDVGSVLCSHPDILEAVIVARPDARGELALAAYYVARAASTLAAGTLQPWLRERLPEYMVPSSYTALAALPLTPSGKVDRLSLPAPDNCPQAPAASYLSPDDATEQAIAAIWQAVLLVERVGSTDNFFELGGTSLRMLEVNRRLCEHLHRAIPVLQMYQYPTIQSLARSLNAASGLSSASPPAIPAGRERAMQRREMQNRCPPAGRRSPS</sequence>
<evidence type="ECO:0000256" key="3">
    <source>
        <dbReference type="SAM" id="MobiDB-lite"/>
    </source>
</evidence>
<proteinExistence type="predicted"/>
<dbReference type="Gene3D" id="3.30.559.30">
    <property type="entry name" value="Nonribosomal peptide synthetase, condensation domain"/>
    <property type="match status" value="1"/>
</dbReference>
<dbReference type="Proteomes" id="UP000020077">
    <property type="component" value="Unassembled WGS sequence"/>
</dbReference>
<dbReference type="InterPro" id="IPR045851">
    <property type="entry name" value="AMP-bd_C_sf"/>
</dbReference>
<dbReference type="InterPro" id="IPR036736">
    <property type="entry name" value="ACP-like_sf"/>
</dbReference>
<dbReference type="InterPro" id="IPR010071">
    <property type="entry name" value="AA_adenyl_dom"/>
</dbReference>
<dbReference type="PANTHER" id="PTHR45527:SF1">
    <property type="entry name" value="FATTY ACID SYNTHASE"/>
    <property type="match status" value="1"/>
</dbReference>
<dbReference type="Pfam" id="PF13193">
    <property type="entry name" value="AMP-binding_C"/>
    <property type="match status" value="1"/>
</dbReference>
<evidence type="ECO:0000256" key="2">
    <source>
        <dbReference type="ARBA" id="ARBA00022553"/>
    </source>
</evidence>
<dbReference type="CDD" id="cd05930">
    <property type="entry name" value="A_NRPS"/>
    <property type="match status" value="1"/>
</dbReference>
<dbReference type="InterPro" id="IPR025110">
    <property type="entry name" value="AMP-bd_C"/>
</dbReference>
<dbReference type="PROSITE" id="PS50075">
    <property type="entry name" value="CARRIER"/>
    <property type="match status" value="1"/>
</dbReference>
<dbReference type="InterPro" id="IPR020806">
    <property type="entry name" value="PKS_PP-bd"/>
</dbReference>
<dbReference type="FunFam" id="3.40.50.12780:FF:000012">
    <property type="entry name" value="Non-ribosomal peptide synthetase"/>
    <property type="match status" value="1"/>
</dbReference>
<gene>
    <name evidence="5" type="primary">lgrB</name>
    <name evidence="5" type="ORF">AW09_003596</name>
</gene>
<dbReference type="PROSITE" id="PS00455">
    <property type="entry name" value="AMP_BINDING"/>
    <property type="match status" value="1"/>
</dbReference>
<dbReference type="Gene3D" id="1.10.1200.10">
    <property type="entry name" value="ACP-like"/>
    <property type="match status" value="1"/>
</dbReference>
<evidence type="ECO:0000313" key="6">
    <source>
        <dbReference type="Proteomes" id="UP000020077"/>
    </source>
</evidence>
<dbReference type="FunFam" id="2.30.38.10:FF:000001">
    <property type="entry name" value="Non-ribosomal peptide synthetase PvdI"/>
    <property type="match status" value="1"/>
</dbReference>
<dbReference type="Gene3D" id="3.30.559.10">
    <property type="entry name" value="Chloramphenicol acetyltransferase-like domain"/>
    <property type="match status" value="1"/>
</dbReference>